<evidence type="ECO:0000313" key="2">
    <source>
        <dbReference type="Proteomes" id="UP001281761"/>
    </source>
</evidence>
<sequence length="93" mass="10225">MTSPNLLQLRNCDVRSSSHNLDGVSLEMNGADSFVTIHSNATFDFASCVLSDQTLTTPLVILNGGHSIFKSFVLSSTIVRLQGFHVLWRLRTS</sequence>
<protein>
    <recommendedName>
        <fullName evidence="3">Dispersed gene family protein 1 (DGF-1)</fullName>
    </recommendedName>
</protein>
<comment type="caution">
    <text evidence="1">The sequence shown here is derived from an EMBL/GenBank/DDBJ whole genome shotgun (WGS) entry which is preliminary data.</text>
</comment>
<name>A0ABQ9YBB5_9EUKA</name>
<dbReference type="EMBL" id="JARBJD010000018">
    <property type="protein sequence ID" value="KAK2961066.1"/>
    <property type="molecule type" value="Genomic_DNA"/>
</dbReference>
<keyword evidence="2" id="KW-1185">Reference proteome</keyword>
<dbReference type="Proteomes" id="UP001281761">
    <property type="component" value="Unassembled WGS sequence"/>
</dbReference>
<evidence type="ECO:0000313" key="1">
    <source>
        <dbReference type="EMBL" id="KAK2961066.1"/>
    </source>
</evidence>
<organism evidence="1 2">
    <name type="scientific">Blattamonas nauphoetae</name>
    <dbReference type="NCBI Taxonomy" id="2049346"/>
    <lineage>
        <taxon>Eukaryota</taxon>
        <taxon>Metamonada</taxon>
        <taxon>Preaxostyla</taxon>
        <taxon>Oxymonadida</taxon>
        <taxon>Blattamonas</taxon>
    </lineage>
</organism>
<accession>A0ABQ9YBB5</accession>
<reference evidence="1 2" key="1">
    <citation type="journal article" date="2022" name="bioRxiv">
        <title>Genomics of Preaxostyla Flagellates Illuminates Evolutionary Transitions and the Path Towards Mitochondrial Loss.</title>
        <authorList>
            <person name="Novak L.V.F."/>
            <person name="Treitli S.C."/>
            <person name="Pyrih J."/>
            <person name="Halakuc P."/>
            <person name="Pipaliya S.V."/>
            <person name="Vacek V."/>
            <person name="Brzon O."/>
            <person name="Soukal P."/>
            <person name="Eme L."/>
            <person name="Dacks J.B."/>
            <person name="Karnkowska A."/>
            <person name="Elias M."/>
            <person name="Hampl V."/>
        </authorList>
    </citation>
    <scope>NUCLEOTIDE SEQUENCE [LARGE SCALE GENOMIC DNA]</scope>
    <source>
        <strain evidence="1">NAU3</strain>
        <tissue evidence="1">Gut</tissue>
    </source>
</reference>
<evidence type="ECO:0008006" key="3">
    <source>
        <dbReference type="Google" id="ProtNLM"/>
    </source>
</evidence>
<proteinExistence type="predicted"/>
<gene>
    <name evidence="1" type="ORF">BLNAU_3834</name>
</gene>